<accession>A0A401JBX0</accession>
<evidence type="ECO:0000313" key="1">
    <source>
        <dbReference type="EMBL" id="GBL45162.1"/>
    </source>
</evidence>
<evidence type="ECO:0000313" key="2">
    <source>
        <dbReference type="Proteomes" id="UP000286806"/>
    </source>
</evidence>
<keyword evidence="2" id="KW-1185">Reference proteome</keyword>
<dbReference type="AlphaFoldDB" id="A0A401JBX0"/>
<sequence>MFSNAHNIGQETLDTISGAALPLDGVYFLPDQIGVPSLHFEEWIKVLDHYWHEIHAFKLCGDLPNDPQARDIELFIQSLFRRSTSQQSERGY</sequence>
<comment type="caution">
    <text evidence="1">The sequence shown here is derived from an EMBL/GenBank/DDBJ whole genome shotgun (WGS) entry which is preliminary data.</text>
</comment>
<dbReference type="Proteomes" id="UP000286806">
    <property type="component" value="Unassembled WGS sequence"/>
</dbReference>
<name>A0A401JBX0_9PROT</name>
<protein>
    <submittedName>
        <fullName evidence="1">Uncharacterized protein</fullName>
    </submittedName>
</protein>
<reference evidence="1 2" key="1">
    <citation type="journal article" date="2019" name="Front. Microbiol.">
        <title>Genomes of Neutrophilic Sulfur-Oxidizing Chemolithoautotrophs Representing 9 Proteobacterial Species From 8 Genera.</title>
        <authorList>
            <person name="Watanabe T."/>
            <person name="Kojima H."/>
            <person name="Umezawa K."/>
            <person name="Hori C."/>
            <person name="Takasuka T.E."/>
            <person name="Kato Y."/>
            <person name="Fukui M."/>
        </authorList>
    </citation>
    <scope>NUCLEOTIDE SEQUENCE [LARGE SCALE GENOMIC DNA]</scope>
    <source>
        <strain evidence="1 2">TTN</strain>
    </source>
</reference>
<proteinExistence type="predicted"/>
<organism evidence="1 2">
    <name type="scientific">Sulfuriferula multivorans</name>
    <dbReference type="NCBI Taxonomy" id="1559896"/>
    <lineage>
        <taxon>Bacteria</taxon>
        <taxon>Pseudomonadati</taxon>
        <taxon>Pseudomonadota</taxon>
        <taxon>Betaproteobacteria</taxon>
        <taxon>Nitrosomonadales</taxon>
        <taxon>Sulfuricellaceae</taxon>
        <taxon>Sulfuriferula</taxon>
    </lineage>
</organism>
<gene>
    <name evidence="1" type="ORF">SFMTTN_0966</name>
</gene>
<dbReference type="EMBL" id="BGOW01000006">
    <property type="protein sequence ID" value="GBL45162.1"/>
    <property type="molecule type" value="Genomic_DNA"/>
</dbReference>